<feature type="chain" id="PRO_5001990267" evidence="1">
    <location>
        <begin position="17"/>
        <end position="120"/>
    </location>
</feature>
<dbReference type="Proteomes" id="UP000039046">
    <property type="component" value="Unassembled WGS sequence"/>
</dbReference>
<name>A0A0A1TIC2_9HYPO</name>
<protein>
    <submittedName>
        <fullName evidence="2">Uncharacterized protein</fullName>
    </submittedName>
</protein>
<dbReference type="AlphaFoldDB" id="A0A0A1TIC2"/>
<gene>
    <name evidence="2" type="ORF">VHEMI06136</name>
</gene>
<evidence type="ECO:0000313" key="2">
    <source>
        <dbReference type="EMBL" id="CEJ90345.1"/>
    </source>
</evidence>
<dbReference type="EMBL" id="CDHN01000003">
    <property type="protein sequence ID" value="CEJ90345.1"/>
    <property type="molecule type" value="Genomic_DNA"/>
</dbReference>
<accession>A0A0A1TIC2</accession>
<keyword evidence="3" id="KW-1185">Reference proteome</keyword>
<keyword evidence="1" id="KW-0732">Signal</keyword>
<sequence>MKFTLSLAAFIGAALSYKPCDKGTPLCCYGNDQYPGPHCYALGACSLPSEPSYIQHTANMFVTLSQRTKTLPAMMTLLPNARHMAQWIRAVATFSPAALYSFSARLRTTLNLQAVAGNND</sequence>
<feature type="signal peptide" evidence="1">
    <location>
        <begin position="1"/>
        <end position="16"/>
    </location>
</feature>
<evidence type="ECO:0000313" key="3">
    <source>
        <dbReference type="Proteomes" id="UP000039046"/>
    </source>
</evidence>
<evidence type="ECO:0000256" key="1">
    <source>
        <dbReference type="SAM" id="SignalP"/>
    </source>
</evidence>
<organism evidence="2 3">
    <name type="scientific">[Torrubiella] hemipterigena</name>
    <dbReference type="NCBI Taxonomy" id="1531966"/>
    <lineage>
        <taxon>Eukaryota</taxon>
        <taxon>Fungi</taxon>
        <taxon>Dikarya</taxon>
        <taxon>Ascomycota</taxon>
        <taxon>Pezizomycotina</taxon>
        <taxon>Sordariomycetes</taxon>
        <taxon>Hypocreomycetidae</taxon>
        <taxon>Hypocreales</taxon>
        <taxon>Clavicipitaceae</taxon>
        <taxon>Clavicipitaceae incertae sedis</taxon>
        <taxon>'Torrubiella' clade</taxon>
    </lineage>
</organism>
<proteinExistence type="predicted"/>
<dbReference type="HOGENOM" id="CLU_2051298_0_0_1"/>
<reference evidence="2 3" key="1">
    <citation type="journal article" date="2015" name="Genome Announc.">
        <title>Draft Genome Sequence and Gene Annotation of the Entomopathogenic Fungus Verticillium hemipterigenum.</title>
        <authorList>
            <person name="Horn F."/>
            <person name="Habel A."/>
            <person name="Scharf D.H."/>
            <person name="Dworschak J."/>
            <person name="Brakhage A.A."/>
            <person name="Guthke R."/>
            <person name="Hertweck C."/>
            <person name="Linde J."/>
        </authorList>
    </citation>
    <scope>NUCLEOTIDE SEQUENCE [LARGE SCALE GENOMIC DNA]</scope>
</reference>